<sequence length="125" mass="14887">MFFSLQMRNPTKHYSQLLKSLAWGPSKKVKTYTSYIMNGFWFHTRDRGEEGDTYNDDVPVQDDTFQENVDVDKASTIDVETYFEELQNDETEKELDSYVDSDEDIQEYDDDDDFDNDFDTENWEP</sequence>
<gene>
    <name evidence="1" type="ORF">M9H77_30325</name>
</gene>
<comment type="caution">
    <text evidence="1">The sequence shown here is derived from an EMBL/GenBank/DDBJ whole genome shotgun (WGS) entry which is preliminary data.</text>
</comment>
<reference evidence="2" key="1">
    <citation type="journal article" date="2023" name="Nat. Plants">
        <title>Single-cell RNA sequencing provides a high-resolution roadmap for understanding the multicellular compartmentation of specialized metabolism.</title>
        <authorList>
            <person name="Sun S."/>
            <person name="Shen X."/>
            <person name="Li Y."/>
            <person name="Li Y."/>
            <person name="Wang S."/>
            <person name="Li R."/>
            <person name="Zhang H."/>
            <person name="Shen G."/>
            <person name="Guo B."/>
            <person name="Wei J."/>
            <person name="Xu J."/>
            <person name="St-Pierre B."/>
            <person name="Chen S."/>
            <person name="Sun C."/>
        </authorList>
    </citation>
    <scope>NUCLEOTIDE SEQUENCE [LARGE SCALE GENOMIC DNA]</scope>
</reference>
<keyword evidence="2" id="KW-1185">Reference proteome</keyword>
<organism evidence="1 2">
    <name type="scientific">Catharanthus roseus</name>
    <name type="common">Madagascar periwinkle</name>
    <name type="synonym">Vinca rosea</name>
    <dbReference type="NCBI Taxonomy" id="4058"/>
    <lineage>
        <taxon>Eukaryota</taxon>
        <taxon>Viridiplantae</taxon>
        <taxon>Streptophyta</taxon>
        <taxon>Embryophyta</taxon>
        <taxon>Tracheophyta</taxon>
        <taxon>Spermatophyta</taxon>
        <taxon>Magnoliopsida</taxon>
        <taxon>eudicotyledons</taxon>
        <taxon>Gunneridae</taxon>
        <taxon>Pentapetalae</taxon>
        <taxon>asterids</taxon>
        <taxon>lamiids</taxon>
        <taxon>Gentianales</taxon>
        <taxon>Apocynaceae</taxon>
        <taxon>Rauvolfioideae</taxon>
        <taxon>Vinceae</taxon>
        <taxon>Catharanthinae</taxon>
        <taxon>Catharanthus</taxon>
    </lineage>
</organism>
<protein>
    <submittedName>
        <fullName evidence="1">Uncharacterized protein</fullName>
    </submittedName>
</protein>
<evidence type="ECO:0000313" key="2">
    <source>
        <dbReference type="Proteomes" id="UP001060085"/>
    </source>
</evidence>
<proteinExistence type="predicted"/>
<dbReference type="Proteomes" id="UP001060085">
    <property type="component" value="Linkage Group LG07"/>
</dbReference>
<accession>A0ACC0A170</accession>
<name>A0ACC0A170_CATRO</name>
<dbReference type="EMBL" id="CM044707">
    <property type="protein sequence ID" value="KAI5653138.1"/>
    <property type="molecule type" value="Genomic_DNA"/>
</dbReference>
<evidence type="ECO:0000313" key="1">
    <source>
        <dbReference type="EMBL" id="KAI5653138.1"/>
    </source>
</evidence>